<protein>
    <recommendedName>
        <fullName evidence="4">Pili assembly chaperone N-terminal domain-containing protein</fullName>
    </recommendedName>
</protein>
<evidence type="ECO:0000256" key="1">
    <source>
        <dbReference type="SAM" id="SignalP"/>
    </source>
</evidence>
<feature type="chain" id="PRO_5040990885" description="Pili assembly chaperone N-terminal domain-containing protein" evidence="1">
    <location>
        <begin position="22"/>
        <end position="116"/>
    </location>
</feature>
<gene>
    <name evidence="2" type="ORF">MD535_21270</name>
</gene>
<keyword evidence="3" id="KW-1185">Reference proteome</keyword>
<evidence type="ECO:0008006" key="4">
    <source>
        <dbReference type="Google" id="ProtNLM"/>
    </source>
</evidence>
<proteinExistence type="predicted"/>
<feature type="signal peptide" evidence="1">
    <location>
        <begin position="1"/>
        <end position="21"/>
    </location>
</feature>
<name>A0A9X3CSB5_9VIBR</name>
<dbReference type="Proteomes" id="UP001155587">
    <property type="component" value="Unassembled WGS sequence"/>
</dbReference>
<sequence>MRLLIPSIGLLMLTTSFVTQANVHKWKNTSFDAYSDKTQVKFTLLNRSNINANYFLRIDKKVFPQKIPLKPNEEIELDVTVNTPSGTTSEKYICTKMVSDSPNTYEVCTQLTFKRY</sequence>
<dbReference type="AlphaFoldDB" id="A0A9X3CSB5"/>
<dbReference type="EMBL" id="JAKRRY010000040">
    <property type="protein sequence ID" value="MCW8348520.1"/>
    <property type="molecule type" value="Genomic_DNA"/>
</dbReference>
<evidence type="ECO:0000313" key="3">
    <source>
        <dbReference type="Proteomes" id="UP001155587"/>
    </source>
</evidence>
<keyword evidence="1" id="KW-0732">Signal</keyword>
<accession>A0A9X3CSB5</accession>
<evidence type="ECO:0000313" key="2">
    <source>
        <dbReference type="EMBL" id="MCW8348520.1"/>
    </source>
</evidence>
<comment type="caution">
    <text evidence="2">The sequence shown here is derived from an EMBL/GenBank/DDBJ whole genome shotgun (WGS) entry which is preliminary data.</text>
</comment>
<dbReference type="RefSeq" id="WP_265677043.1">
    <property type="nucleotide sequence ID" value="NZ_JAKRRY010000040.1"/>
</dbReference>
<reference evidence="2" key="1">
    <citation type="submission" date="2022-02" db="EMBL/GenBank/DDBJ databases">
        <title>Vibrio sp. nov, a new bacterium isolated from seawater.</title>
        <authorList>
            <person name="Yuan Y."/>
        </authorList>
    </citation>
    <scope>NUCLEOTIDE SEQUENCE</scope>
    <source>
        <strain evidence="2">ZSDZ65</strain>
    </source>
</reference>
<organism evidence="2 3">
    <name type="scientific">Vibrio qingdaonensis</name>
    <dbReference type="NCBI Taxonomy" id="2829491"/>
    <lineage>
        <taxon>Bacteria</taxon>
        <taxon>Pseudomonadati</taxon>
        <taxon>Pseudomonadota</taxon>
        <taxon>Gammaproteobacteria</taxon>
        <taxon>Vibrionales</taxon>
        <taxon>Vibrionaceae</taxon>
        <taxon>Vibrio</taxon>
    </lineage>
</organism>